<sequence>MRFLLILLIVFMPCAAFAQEFRIKVNGTEFPTDKIPDHVTFPQRVTKLSIKKGIPDAVPKTFIVQIGEEEHSFKTDGTYQEVEFSHDVRELVVYILSEKRDIQGRPFVLNKAR</sequence>
<gene>
    <name evidence="2" type="ORF">GXP69_08650</name>
</gene>
<dbReference type="RefSeq" id="WP_163914418.1">
    <property type="nucleotide sequence ID" value="NZ_JAAGWD010000003.1"/>
</dbReference>
<dbReference type="EMBL" id="JAAGWD010000003">
    <property type="protein sequence ID" value="NEM97761.1"/>
    <property type="molecule type" value="Genomic_DNA"/>
</dbReference>
<keyword evidence="3" id="KW-1185">Reference proteome</keyword>
<reference evidence="2 3" key="1">
    <citation type="submission" date="2020-02" db="EMBL/GenBank/DDBJ databases">
        <authorList>
            <person name="Kim M.K."/>
        </authorList>
    </citation>
    <scope>NUCLEOTIDE SEQUENCE [LARGE SCALE GENOMIC DNA]</scope>
    <source>
        <strain evidence="2 3">BT327</strain>
    </source>
</reference>
<dbReference type="Proteomes" id="UP000474777">
    <property type="component" value="Unassembled WGS sequence"/>
</dbReference>
<name>A0A6B3LWD8_9BACT</name>
<feature type="signal peptide" evidence="1">
    <location>
        <begin position="1"/>
        <end position="18"/>
    </location>
</feature>
<comment type="caution">
    <text evidence="2">The sequence shown here is derived from an EMBL/GenBank/DDBJ whole genome shotgun (WGS) entry which is preliminary data.</text>
</comment>
<organism evidence="2 3">
    <name type="scientific">Pontibacter burrus</name>
    <dbReference type="NCBI Taxonomy" id="2704466"/>
    <lineage>
        <taxon>Bacteria</taxon>
        <taxon>Pseudomonadati</taxon>
        <taxon>Bacteroidota</taxon>
        <taxon>Cytophagia</taxon>
        <taxon>Cytophagales</taxon>
        <taxon>Hymenobacteraceae</taxon>
        <taxon>Pontibacter</taxon>
    </lineage>
</organism>
<evidence type="ECO:0000313" key="3">
    <source>
        <dbReference type="Proteomes" id="UP000474777"/>
    </source>
</evidence>
<evidence type="ECO:0000313" key="2">
    <source>
        <dbReference type="EMBL" id="NEM97761.1"/>
    </source>
</evidence>
<proteinExistence type="predicted"/>
<dbReference type="AlphaFoldDB" id="A0A6B3LWD8"/>
<feature type="chain" id="PRO_5025409610" evidence="1">
    <location>
        <begin position="19"/>
        <end position="113"/>
    </location>
</feature>
<accession>A0A6B3LWD8</accession>
<protein>
    <submittedName>
        <fullName evidence="2">Uncharacterized protein</fullName>
    </submittedName>
</protein>
<evidence type="ECO:0000256" key="1">
    <source>
        <dbReference type="SAM" id="SignalP"/>
    </source>
</evidence>
<keyword evidence="1" id="KW-0732">Signal</keyword>